<proteinExistence type="predicted"/>
<gene>
    <name evidence="2" type="ORF">QPX45_10250</name>
</gene>
<dbReference type="RefSeq" id="WP_144736989.1">
    <property type="nucleotide sequence ID" value="NZ_CP100371.1"/>
</dbReference>
<feature type="transmembrane region" description="Helical" evidence="1">
    <location>
        <begin position="12"/>
        <end position="33"/>
    </location>
</feature>
<keyword evidence="1" id="KW-0812">Transmembrane</keyword>
<keyword evidence="3" id="KW-1185">Reference proteome</keyword>
<reference evidence="2 3" key="1">
    <citation type="submission" date="2023-05" db="EMBL/GenBank/DDBJ databases">
        <title>Metabolic capabilities are highly conserved among human nasal-associated Corynebacterium species in pangenomic analyses.</title>
        <authorList>
            <person name="Tran T.H."/>
            <person name="Roberts A.Q."/>
            <person name="Escapa I.F."/>
            <person name="Gao W."/>
            <person name="Conlan S."/>
            <person name="Kong H."/>
            <person name="Segre J.A."/>
            <person name="Kelly M.S."/>
            <person name="Lemon K.P."/>
        </authorList>
    </citation>
    <scope>NUCLEOTIDE SEQUENCE [LARGE SCALE GENOMIC DNA]</scope>
    <source>
        <strain evidence="2 3">KPL2811</strain>
    </source>
</reference>
<feature type="transmembrane region" description="Helical" evidence="1">
    <location>
        <begin position="39"/>
        <end position="56"/>
    </location>
</feature>
<evidence type="ECO:0000256" key="1">
    <source>
        <dbReference type="SAM" id="Phobius"/>
    </source>
</evidence>
<evidence type="ECO:0008006" key="4">
    <source>
        <dbReference type="Google" id="ProtNLM"/>
    </source>
</evidence>
<protein>
    <recommendedName>
        <fullName evidence="4">PH domain-containing protein</fullName>
    </recommendedName>
</protein>
<evidence type="ECO:0000313" key="3">
    <source>
        <dbReference type="Proteomes" id="UP001243856"/>
    </source>
</evidence>
<comment type="caution">
    <text evidence="2">The sequence shown here is derived from an EMBL/GenBank/DDBJ whole genome shotgun (WGS) entry which is preliminary data.</text>
</comment>
<organism evidence="2 3">
    <name type="scientific">Corynebacterium propinquum</name>
    <dbReference type="NCBI Taxonomy" id="43769"/>
    <lineage>
        <taxon>Bacteria</taxon>
        <taxon>Bacillati</taxon>
        <taxon>Actinomycetota</taxon>
        <taxon>Actinomycetes</taxon>
        <taxon>Mycobacteriales</taxon>
        <taxon>Corynebacteriaceae</taxon>
        <taxon>Corynebacterium</taxon>
    </lineage>
</organism>
<sequence>MSNRASSVHSQVFGYNAARWIVIAVIAAITIWLLLTMSWVAFPMVIVTAIVVLFHIDTRLDQKQQTLKIKALWVPVKTWNLADIKEAAIPQDRLPLERNTFGVHFLAGALSLHAGAANLVLETKGGKTYRVTVDRPQQFVKQLNNAA</sequence>
<dbReference type="Proteomes" id="UP001243856">
    <property type="component" value="Unassembled WGS sequence"/>
</dbReference>
<dbReference type="EMBL" id="JASNVK010000024">
    <property type="protein sequence ID" value="MDK4301606.1"/>
    <property type="molecule type" value="Genomic_DNA"/>
</dbReference>
<keyword evidence="1" id="KW-0472">Membrane</keyword>
<keyword evidence="1" id="KW-1133">Transmembrane helix</keyword>
<evidence type="ECO:0000313" key="2">
    <source>
        <dbReference type="EMBL" id="MDK4301606.1"/>
    </source>
</evidence>
<name>A0ABT7G5N0_9CORY</name>
<accession>A0ABT7G5N0</accession>